<evidence type="ECO:0000313" key="8">
    <source>
        <dbReference type="Proteomes" id="UP000006591"/>
    </source>
</evidence>
<dbReference type="AlphaFoldDB" id="A0A0E0IVA2"/>
<dbReference type="STRING" id="4536.A0A0E0IVA2"/>
<dbReference type="InterPro" id="IPR000109">
    <property type="entry name" value="POT_fam"/>
</dbReference>
<feature type="transmembrane region" description="Helical" evidence="6">
    <location>
        <begin position="100"/>
        <end position="123"/>
    </location>
</feature>
<comment type="subcellular location">
    <subcellularLocation>
        <location evidence="1">Membrane</location>
        <topology evidence="1">Multi-pass membrane protein</topology>
    </subcellularLocation>
</comment>
<feature type="transmembrane region" description="Helical" evidence="6">
    <location>
        <begin position="526"/>
        <end position="546"/>
    </location>
</feature>
<feature type="transmembrane region" description="Helical" evidence="6">
    <location>
        <begin position="394"/>
        <end position="415"/>
    </location>
</feature>
<evidence type="ECO:0000256" key="5">
    <source>
        <dbReference type="ARBA" id="ARBA00023136"/>
    </source>
</evidence>
<dbReference type="Proteomes" id="UP000006591">
    <property type="component" value="Chromosome 10"/>
</dbReference>
<keyword evidence="4 6" id="KW-1133">Transmembrane helix</keyword>
<sequence length="557" mass="59098">MAGRGATLQSLTVLDMESGGILPPSETCAGSGSPDGRGGWRAARFLIGNAVADLSPYSRASLRRAQVDRFFASPEPVGFLERIGFNGVQGNLVMYLTGPMAMSTAAAAAGANAWGGTVLVLTLAADSRLGRYRAIVAAGVLHLLSLGMLTISSVMQPNHPHPASCHDAAAACSPSPTPPPSLARLVFFHAALYLLALAQGFHNPCSEAFGADQFAASDPGARASRSSYFNWYQFFNSFGYGISNTALSYVEDSVSWTVGFAQPVDGALLARLAKTSSSAARAWTARVFRRKDTSCTERLLAREEVGEKGFLAKLLPIWVTSIVFAIVSAQEVTLFIKQGSTMDRRIGARGGLVVPPAALQSIVSVIFLTFVPVYDRALVPLARRFTGHPAGITTLQRVGVGMAMSCLAMAVAALVEARRLRVARDAGLVDRPDATVPMGVWWLVPQHVLVGVAEVLAVIGLEEFFYDQVAGELHSVGLAVSQGVMGVGSYASGALVAAIDWATAARSGGGGESWFADDLNRAHLDYFYWLLAALAALEVAVFVYLAQRYDYKNKSKP</sequence>
<dbReference type="OMA" id="LWWVAPQ"/>
<evidence type="ECO:0000313" key="7">
    <source>
        <dbReference type="EnsemblPlants" id="ONIVA10G18010.2"/>
    </source>
</evidence>
<dbReference type="PANTHER" id="PTHR11654">
    <property type="entry name" value="OLIGOPEPTIDE TRANSPORTER-RELATED"/>
    <property type="match status" value="1"/>
</dbReference>
<dbReference type="GO" id="GO:0016020">
    <property type="term" value="C:membrane"/>
    <property type="evidence" value="ECO:0007669"/>
    <property type="project" value="UniProtKB-SubCell"/>
</dbReference>
<dbReference type="Gene3D" id="1.20.1250.20">
    <property type="entry name" value="MFS general substrate transporter like domains"/>
    <property type="match status" value="2"/>
</dbReference>
<dbReference type="Pfam" id="PF00854">
    <property type="entry name" value="PTR2"/>
    <property type="match status" value="2"/>
</dbReference>
<evidence type="ECO:0000256" key="6">
    <source>
        <dbReference type="SAM" id="Phobius"/>
    </source>
</evidence>
<feature type="transmembrane region" description="Helical" evidence="6">
    <location>
        <begin position="436"/>
        <end position="459"/>
    </location>
</feature>
<feature type="transmembrane region" description="Helical" evidence="6">
    <location>
        <begin position="135"/>
        <end position="155"/>
    </location>
</feature>
<dbReference type="FunFam" id="1.20.1250.20:FF:000410">
    <property type="entry name" value="POT family protein"/>
    <property type="match status" value="1"/>
</dbReference>
<dbReference type="EnsemblPlants" id="ONIVA10G18010.2">
    <property type="protein sequence ID" value="ONIVA10G18010.2"/>
    <property type="gene ID" value="ONIVA10G18010"/>
</dbReference>
<dbReference type="InterPro" id="IPR036259">
    <property type="entry name" value="MFS_trans_sf"/>
</dbReference>
<keyword evidence="3 6" id="KW-0812">Transmembrane</keyword>
<dbReference type="Gramene" id="ONIVA10G18010.2">
    <property type="protein sequence ID" value="ONIVA10G18010.2"/>
    <property type="gene ID" value="ONIVA10G18010"/>
</dbReference>
<keyword evidence="8" id="KW-1185">Reference proteome</keyword>
<feature type="transmembrane region" description="Helical" evidence="6">
    <location>
        <begin position="357"/>
        <end position="374"/>
    </location>
</feature>
<protein>
    <submittedName>
        <fullName evidence="7">Uncharacterized protein</fullName>
    </submittedName>
</protein>
<dbReference type="HOGENOM" id="CLU_009313_4_1_1"/>
<keyword evidence="5 6" id="KW-0472">Membrane</keyword>
<reference evidence="7" key="2">
    <citation type="submission" date="2018-04" db="EMBL/GenBank/DDBJ databases">
        <title>OnivRS2 (Oryza nivara Reference Sequence Version 2).</title>
        <authorList>
            <person name="Zhang J."/>
            <person name="Kudrna D."/>
            <person name="Lee S."/>
            <person name="Talag J."/>
            <person name="Rajasekar S."/>
            <person name="Welchert J."/>
            <person name="Hsing Y.-I."/>
            <person name="Wing R.A."/>
        </authorList>
    </citation>
    <scope>NUCLEOTIDE SEQUENCE [LARGE SCALE GENOMIC DNA]</scope>
</reference>
<dbReference type="GO" id="GO:0022857">
    <property type="term" value="F:transmembrane transporter activity"/>
    <property type="evidence" value="ECO:0007669"/>
    <property type="project" value="InterPro"/>
</dbReference>
<feature type="transmembrane region" description="Helical" evidence="6">
    <location>
        <begin position="315"/>
        <end position="336"/>
    </location>
</feature>
<proteinExistence type="inferred from homology"/>
<name>A0A0E0IVA2_ORYNI</name>
<dbReference type="SUPFAM" id="SSF103473">
    <property type="entry name" value="MFS general substrate transporter"/>
    <property type="match status" value="1"/>
</dbReference>
<evidence type="ECO:0000256" key="3">
    <source>
        <dbReference type="ARBA" id="ARBA00022692"/>
    </source>
</evidence>
<reference evidence="7" key="1">
    <citation type="submission" date="2015-04" db="UniProtKB">
        <authorList>
            <consortium name="EnsemblPlants"/>
        </authorList>
    </citation>
    <scope>IDENTIFICATION</scope>
    <source>
        <strain evidence="7">SL10</strain>
    </source>
</reference>
<comment type="similarity">
    <text evidence="2">Belongs to the major facilitator superfamily. Proton-dependent oligopeptide transporter (POT/PTR) (TC 2.A.17) family.</text>
</comment>
<evidence type="ECO:0000256" key="2">
    <source>
        <dbReference type="ARBA" id="ARBA00005982"/>
    </source>
</evidence>
<dbReference type="eggNOG" id="KOG1237">
    <property type="taxonomic scope" value="Eukaryota"/>
</dbReference>
<evidence type="ECO:0000256" key="1">
    <source>
        <dbReference type="ARBA" id="ARBA00004141"/>
    </source>
</evidence>
<organism evidence="7">
    <name type="scientific">Oryza nivara</name>
    <name type="common">Indian wild rice</name>
    <name type="synonym">Oryza sativa f. spontanea</name>
    <dbReference type="NCBI Taxonomy" id="4536"/>
    <lineage>
        <taxon>Eukaryota</taxon>
        <taxon>Viridiplantae</taxon>
        <taxon>Streptophyta</taxon>
        <taxon>Embryophyta</taxon>
        <taxon>Tracheophyta</taxon>
        <taxon>Spermatophyta</taxon>
        <taxon>Magnoliopsida</taxon>
        <taxon>Liliopsida</taxon>
        <taxon>Poales</taxon>
        <taxon>Poaceae</taxon>
        <taxon>BOP clade</taxon>
        <taxon>Oryzoideae</taxon>
        <taxon>Oryzeae</taxon>
        <taxon>Oryzinae</taxon>
        <taxon>Oryza</taxon>
    </lineage>
</organism>
<evidence type="ECO:0000256" key="4">
    <source>
        <dbReference type="ARBA" id="ARBA00022989"/>
    </source>
</evidence>
<accession>A0A0E0IVA2</accession>